<dbReference type="AlphaFoldDB" id="A0A1M4Y531"/>
<evidence type="ECO:0000259" key="2">
    <source>
        <dbReference type="Pfam" id="PF13349"/>
    </source>
</evidence>
<proteinExistence type="predicted"/>
<dbReference type="RefSeq" id="WP_072976808.1">
    <property type="nucleotide sequence ID" value="NZ_FQTY01000015.1"/>
</dbReference>
<dbReference type="Proteomes" id="UP000184114">
    <property type="component" value="Unassembled WGS sequence"/>
</dbReference>
<evidence type="ECO:0000259" key="3">
    <source>
        <dbReference type="Pfam" id="PF22746"/>
    </source>
</evidence>
<feature type="domain" description="YvlB/LiaX N-terminal" evidence="3">
    <location>
        <begin position="3"/>
        <end position="31"/>
    </location>
</feature>
<accession>A0A1M4Y531</accession>
<dbReference type="Pfam" id="PF22746">
    <property type="entry name" value="SHOCT-like_DUF2089-C"/>
    <property type="match status" value="1"/>
</dbReference>
<evidence type="ECO:0000313" key="5">
    <source>
        <dbReference type="Proteomes" id="UP000184114"/>
    </source>
</evidence>
<dbReference type="GeneID" id="90993601"/>
<dbReference type="InterPro" id="IPR053959">
    <property type="entry name" value="YvlB/LiaX_N"/>
</dbReference>
<evidence type="ECO:0000313" key="4">
    <source>
        <dbReference type="EMBL" id="SHF00927.1"/>
    </source>
</evidence>
<protein>
    <submittedName>
        <fullName evidence="4">Putative adhesin</fullName>
    </submittedName>
</protein>
<feature type="compositionally biased region" description="Basic and acidic residues" evidence="1">
    <location>
        <begin position="33"/>
        <end position="43"/>
    </location>
</feature>
<organism evidence="4 5">
    <name type="scientific">Tissierella praeacuta DSM 18095</name>
    <dbReference type="NCBI Taxonomy" id="1123404"/>
    <lineage>
        <taxon>Bacteria</taxon>
        <taxon>Bacillati</taxon>
        <taxon>Bacillota</taxon>
        <taxon>Tissierellia</taxon>
        <taxon>Tissierellales</taxon>
        <taxon>Tissierellaceae</taxon>
        <taxon>Tissierella</taxon>
    </lineage>
</organism>
<name>A0A1M4Y531_9FIRM</name>
<dbReference type="STRING" id="1123404.SAMN02745784_02522"/>
<dbReference type="EMBL" id="FQTY01000015">
    <property type="protein sequence ID" value="SHF00927.1"/>
    <property type="molecule type" value="Genomic_DNA"/>
</dbReference>
<sequence length="403" mass="45161">MKEEKMMILSMLEEGKITAEDAIKLMEALEDMEIPKNHNKNNEETYDDSQEEKSSKPIFNTLGDIGSDISNVLSSMFDGLKDVGNSFIFRNNYETITTDLNLDISDMNFPKLDLKAVNGSILLKPTVNNILFIKVTCQYKKGLFSPDEPYFDFSANENIITFNPKYNSNISIKLDVSLPRKHYDEIILNSSNGKIDIQELNTNILKCITTNSSINIVNLNSKEIDLTTKNGKIQCKDISSDIIKTITTNSSIFLTDLRSLEMEAKTANGKIIVNNIDGEKIILKTSNALIETEDINCDTIHLITSNGKIICNNIDMNRAKEVRLMTSNGSINSKVYGTNKDSYFDLETSMGNISLEIPNLVYKINNQANLGFKKIVAHSAYFDEDKDNVKLIASTSNGSINIY</sequence>
<keyword evidence="5" id="KW-1185">Reference proteome</keyword>
<feature type="region of interest" description="Disordered" evidence="1">
    <location>
        <begin position="33"/>
        <end position="54"/>
    </location>
</feature>
<feature type="domain" description="DUF4097" evidence="2">
    <location>
        <begin position="159"/>
        <end position="275"/>
    </location>
</feature>
<dbReference type="InterPro" id="IPR025164">
    <property type="entry name" value="Toastrack_DUF4097"/>
</dbReference>
<dbReference type="Pfam" id="PF13349">
    <property type="entry name" value="DUF4097"/>
    <property type="match status" value="1"/>
</dbReference>
<gene>
    <name evidence="4" type="ORF">SAMN02745784_02522</name>
</gene>
<evidence type="ECO:0000256" key="1">
    <source>
        <dbReference type="SAM" id="MobiDB-lite"/>
    </source>
</evidence>
<reference evidence="5" key="1">
    <citation type="submission" date="2016-11" db="EMBL/GenBank/DDBJ databases">
        <authorList>
            <person name="Varghese N."/>
            <person name="Submissions S."/>
        </authorList>
    </citation>
    <scope>NUCLEOTIDE SEQUENCE [LARGE SCALE GENOMIC DNA]</scope>
    <source>
        <strain evidence="5">DSM 18095</strain>
    </source>
</reference>